<sequence>MGVMWLAVIYFMFFIVTLVAALILVTLILTIKSKPKSARIIEIVGYVLLIVSIIWTIIVNLTTEMSADSDLLRLDEKLNVIWSFEGDKKDYIYNNNSDDLSQDYKLLHEHWTGPVFDDTLVKMQYKIVKYISYGLFALSTLFISAGRLSELLMVHPDKSSTRKYPKYKRNKRSKRIRKFKL</sequence>
<evidence type="ECO:0000313" key="2">
    <source>
        <dbReference type="EMBL" id="ERG66247.1"/>
    </source>
</evidence>
<name>U1LVL6_9BACL</name>
<keyword evidence="3" id="KW-1185">Reference proteome</keyword>
<keyword evidence="1" id="KW-1133">Transmembrane helix</keyword>
<keyword evidence="1" id="KW-0472">Membrane</keyword>
<keyword evidence="1" id="KW-0812">Transmembrane</keyword>
<dbReference type="AlphaFoldDB" id="U1LVL6"/>
<dbReference type="Proteomes" id="UP000016464">
    <property type="component" value="Unassembled WGS sequence"/>
</dbReference>
<feature type="transmembrane region" description="Helical" evidence="1">
    <location>
        <begin position="6"/>
        <end position="31"/>
    </location>
</feature>
<organism evidence="2 3">
    <name type="scientific">Exiguobacterium chiriqhucha RW-2</name>
    <dbReference type="NCBI Taxonomy" id="1345023"/>
    <lineage>
        <taxon>Bacteria</taxon>
        <taxon>Bacillati</taxon>
        <taxon>Bacillota</taxon>
        <taxon>Bacilli</taxon>
        <taxon>Bacillales</taxon>
        <taxon>Bacillales Family XII. Incertae Sedis</taxon>
        <taxon>Exiguobacterium</taxon>
    </lineage>
</organism>
<evidence type="ECO:0000256" key="1">
    <source>
        <dbReference type="SAM" id="Phobius"/>
    </source>
</evidence>
<comment type="caution">
    <text evidence="2">The sequence shown here is derived from an EMBL/GenBank/DDBJ whole genome shotgun (WGS) entry which is preliminary data.</text>
</comment>
<dbReference type="EMBL" id="ATCL01000020">
    <property type="protein sequence ID" value="ERG66247.1"/>
    <property type="molecule type" value="Genomic_DNA"/>
</dbReference>
<evidence type="ECO:0000313" key="3">
    <source>
        <dbReference type="Proteomes" id="UP000016464"/>
    </source>
</evidence>
<accession>U1LVL6</accession>
<feature type="transmembrane region" description="Helical" evidence="1">
    <location>
        <begin position="130"/>
        <end position="154"/>
    </location>
</feature>
<gene>
    <name evidence="2" type="ORF">M467_03040</name>
</gene>
<proteinExistence type="predicted"/>
<feature type="transmembrane region" description="Helical" evidence="1">
    <location>
        <begin position="43"/>
        <end position="63"/>
    </location>
</feature>
<reference evidence="2 3" key="1">
    <citation type="journal article" date="2013" name="Genome Announc.">
        <title>Draft Genome Sequence of Exiguobacterium pavilionensis Strain RW-2, with Wide Thermal, Salinity, and pH Tolerance, Isolated from Modern Freshwater Microbialites.</title>
        <authorList>
            <person name="White R.A.III."/>
            <person name="Grassa C.J."/>
            <person name="Suttle C.A."/>
        </authorList>
    </citation>
    <scope>NUCLEOTIDE SEQUENCE [LARGE SCALE GENOMIC DNA]</scope>
    <source>
        <strain evidence="2 3">RW-2</strain>
    </source>
</reference>
<protein>
    <submittedName>
        <fullName evidence="2">Uncharacterized protein</fullName>
    </submittedName>
</protein>